<evidence type="ECO:0000313" key="2">
    <source>
        <dbReference type="Proteomes" id="UP001497472"/>
    </source>
</evidence>
<evidence type="ECO:0000313" key="1">
    <source>
        <dbReference type="EMBL" id="CAK1554766.1"/>
    </source>
</evidence>
<name>A0AAV1JZ04_9NEOP</name>
<sequence length="101" mass="11665">MEARFPCIEHNNGRKGGNTKVQKCQKKGKGEEKKCIVRVEMRRHKAKPSFSFTVNIEKVTVKLFIHEAKSATSIDECLRIRRQQLLCMQLAISTTTRVVKY</sequence>
<organism evidence="1 2">
    <name type="scientific">Leptosia nina</name>
    <dbReference type="NCBI Taxonomy" id="320188"/>
    <lineage>
        <taxon>Eukaryota</taxon>
        <taxon>Metazoa</taxon>
        <taxon>Ecdysozoa</taxon>
        <taxon>Arthropoda</taxon>
        <taxon>Hexapoda</taxon>
        <taxon>Insecta</taxon>
        <taxon>Pterygota</taxon>
        <taxon>Neoptera</taxon>
        <taxon>Endopterygota</taxon>
        <taxon>Lepidoptera</taxon>
        <taxon>Glossata</taxon>
        <taxon>Ditrysia</taxon>
        <taxon>Papilionoidea</taxon>
        <taxon>Pieridae</taxon>
        <taxon>Pierinae</taxon>
        <taxon>Leptosia</taxon>
    </lineage>
</organism>
<proteinExistence type="predicted"/>
<accession>A0AAV1JZ04</accession>
<gene>
    <name evidence="1" type="ORF">LNINA_LOCUS13636</name>
</gene>
<dbReference type="AlphaFoldDB" id="A0AAV1JZ04"/>
<protein>
    <submittedName>
        <fullName evidence="1">Uncharacterized protein</fullName>
    </submittedName>
</protein>
<dbReference type="EMBL" id="CAVLEF010000279">
    <property type="protein sequence ID" value="CAK1554766.1"/>
    <property type="molecule type" value="Genomic_DNA"/>
</dbReference>
<dbReference type="Proteomes" id="UP001497472">
    <property type="component" value="Unassembled WGS sequence"/>
</dbReference>
<keyword evidence="2" id="KW-1185">Reference proteome</keyword>
<reference evidence="1 2" key="1">
    <citation type="submission" date="2023-11" db="EMBL/GenBank/DDBJ databases">
        <authorList>
            <person name="Okamura Y."/>
        </authorList>
    </citation>
    <scope>NUCLEOTIDE SEQUENCE [LARGE SCALE GENOMIC DNA]</scope>
</reference>
<comment type="caution">
    <text evidence="1">The sequence shown here is derived from an EMBL/GenBank/DDBJ whole genome shotgun (WGS) entry which is preliminary data.</text>
</comment>